<name>A0A3Q4IE13_NEOBR</name>
<dbReference type="SMART" id="SM00692">
    <property type="entry name" value="DM3"/>
    <property type="match status" value="1"/>
</dbReference>
<feature type="domain" description="THAP-type" evidence="6">
    <location>
        <begin position="1"/>
        <end position="86"/>
    </location>
</feature>
<dbReference type="GeneTree" id="ENSGT00530000063516"/>
<dbReference type="PROSITE" id="PS50950">
    <property type="entry name" value="ZF_THAP"/>
    <property type="match status" value="1"/>
</dbReference>
<dbReference type="InterPro" id="IPR006612">
    <property type="entry name" value="THAP_Znf"/>
</dbReference>
<reference evidence="7" key="2">
    <citation type="submission" date="2025-09" db="UniProtKB">
        <authorList>
            <consortium name="Ensembl"/>
        </authorList>
    </citation>
    <scope>IDENTIFICATION</scope>
</reference>
<protein>
    <submittedName>
        <fullName evidence="7">THAP domain containing 12b</fullName>
    </submittedName>
</protein>
<sequence length="731" mass="83696">MPNFCAAPNCTRKSTQSDLAFFRFPRDPERCRIWVENCRRADLEAKTSDQLNKHYRLCAKHFDPAMVCKTSPYRTVLKDTAIPTIFDLTSHLKNPHTRHRKRIKELVRKIFDLASSIDQIASKKDAAEDSTTTNEDEPQLSMEEKAFREYLRSLFEAVVMLGKQSIPLMPLKASETELKPNNFQALLDYRMNAGDEALKKRFEATAVNSEYLSVTQQSQLLDICENTVREEMLMEVRESRFFSLVTGDLVEFANEKHLPLFLRFVNQQNVLREEFLDFVPFDGDEPALVERLEAQLTDRWGLSMEDCRGQAHKATGISTTKMKAVAVLLMEKYPLALHMPCSHMALNIHLANSLPFPNVQVVMETLRRIGAFFQAQSTQDELEKAISTHYQKNEEKGAALKQACIPGWTEQHNVFDVLLDMLPPLLLCMDNIRDNEEGKFAASVVADGYSIAETLADFEIVVTIVILKNVLTFTRAFGRNLQGETLDVFFAANSLTAVLHSLNEVNDNIDVYHEFWYEEAVSVATMIEIPVKVPRLFLRKQRAADVGEIQAEPYFKEYVTMPVIHGIMQEVEDMFSETNLKALKCLSLVPAVMGQMKFNTTEENYADVYRNDLPNPDTLPAELHCWRIKWKHRGKEVRLPTTIHETLQLPDVKFFPNVNSFLKVLSTLPVLKLEDSKSDTASGRLQAYLDSMPPHQWNKSLAMLNVNTHVKHDLDVMPRFFFSGHFLKTEQ</sequence>
<dbReference type="AlphaFoldDB" id="A0A3Q4IE13"/>
<evidence type="ECO:0000313" key="7">
    <source>
        <dbReference type="Ensembl" id="ENSNBRP00000029667.1"/>
    </source>
</evidence>
<accession>A0A3Q4IE13</accession>
<keyword evidence="3" id="KW-0862">Zinc</keyword>
<reference evidence="7" key="1">
    <citation type="submission" date="2025-08" db="UniProtKB">
        <authorList>
            <consortium name="Ensembl"/>
        </authorList>
    </citation>
    <scope>IDENTIFICATION</scope>
</reference>
<evidence type="ECO:0000256" key="5">
    <source>
        <dbReference type="PROSITE-ProRule" id="PRU00309"/>
    </source>
</evidence>
<dbReference type="GO" id="GO:0008270">
    <property type="term" value="F:zinc ion binding"/>
    <property type="evidence" value="ECO:0007669"/>
    <property type="project" value="UniProtKB-KW"/>
</dbReference>
<keyword evidence="2 5" id="KW-0863">Zinc-finger</keyword>
<keyword evidence="1" id="KW-0479">Metal-binding</keyword>
<dbReference type="Bgee" id="ENSNBRG00000022584">
    <property type="expression patterns" value="Expressed in testis and 3 other cell types or tissues"/>
</dbReference>
<evidence type="ECO:0000256" key="1">
    <source>
        <dbReference type="ARBA" id="ARBA00022723"/>
    </source>
</evidence>
<keyword evidence="8" id="KW-1185">Reference proteome</keyword>
<organism evidence="7 8">
    <name type="scientific">Neolamprologus brichardi</name>
    <name type="common">Fairy cichlid</name>
    <name type="synonym">Lamprologus brichardi</name>
    <dbReference type="NCBI Taxonomy" id="32507"/>
    <lineage>
        <taxon>Eukaryota</taxon>
        <taxon>Metazoa</taxon>
        <taxon>Chordata</taxon>
        <taxon>Craniata</taxon>
        <taxon>Vertebrata</taxon>
        <taxon>Euteleostomi</taxon>
        <taxon>Actinopterygii</taxon>
        <taxon>Neopterygii</taxon>
        <taxon>Teleostei</taxon>
        <taxon>Neoteleostei</taxon>
        <taxon>Acanthomorphata</taxon>
        <taxon>Ovalentaria</taxon>
        <taxon>Cichlomorphae</taxon>
        <taxon>Cichliformes</taxon>
        <taxon>Cichlidae</taxon>
        <taxon>African cichlids</taxon>
        <taxon>Pseudocrenilabrinae</taxon>
        <taxon>Lamprologini</taxon>
        <taxon>Neolamprologus</taxon>
    </lineage>
</organism>
<dbReference type="PANTHER" id="PTHR46289">
    <property type="entry name" value="52 KDA REPRESSOR OF THE INHIBITOR OF THE PROTEIN KINASE-LIKE PROTEIN-RELATED"/>
    <property type="match status" value="1"/>
</dbReference>
<dbReference type="Ensembl" id="ENSNBRT00000030428.1">
    <property type="protein sequence ID" value="ENSNBRP00000029667.1"/>
    <property type="gene ID" value="ENSNBRG00000022584.1"/>
</dbReference>
<dbReference type="OMA" id="YCSKAQQ"/>
<evidence type="ECO:0000256" key="3">
    <source>
        <dbReference type="ARBA" id="ARBA00022833"/>
    </source>
</evidence>
<proteinExistence type="predicted"/>
<dbReference type="Pfam" id="PF05485">
    <property type="entry name" value="THAP"/>
    <property type="match status" value="1"/>
</dbReference>
<dbReference type="InterPro" id="IPR052958">
    <property type="entry name" value="IFN-induced_PKR_regulator"/>
</dbReference>
<evidence type="ECO:0000259" key="6">
    <source>
        <dbReference type="PROSITE" id="PS50950"/>
    </source>
</evidence>
<dbReference type="PANTHER" id="PTHR46289:SF13">
    <property type="entry name" value="52 KDA REPRESSOR OF THE INHIBITOR OF THE PROTEIN KINASE-RELATED"/>
    <property type="match status" value="1"/>
</dbReference>
<dbReference type="SUPFAM" id="SSF57716">
    <property type="entry name" value="Glucocorticoid receptor-like (DNA-binding domain)"/>
    <property type="match status" value="1"/>
</dbReference>
<dbReference type="GO" id="GO:0003677">
    <property type="term" value="F:DNA binding"/>
    <property type="evidence" value="ECO:0007669"/>
    <property type="project" value="UniProtKB-UniRule"/>
</dbReference>
<evidence type="ECO:0000313" key="8">
    <source>
        <dbReference type="Proteomes" id="UP000261580"/>
    </source>
</evidence>
<dbReference type="SMART" id="SM00980">
    <property type="entry name" value="THAP"/>
    <property type="match status" value="1"/>
</dbReference>
<keyword evidence="4 5" id="KW-0238">DNA-binding</keyword>
<evidence type="ECO:0000256" key="2">
    <source>
        <dbReference type="ARBA" id="ARBA00022771"/>
    </source>
</evidence>
<dbReference type="Proteomes" id="UP000261580">
    <property type="component" value="Unassembled WGS sequence"/>
</dbReference>
<evidence type="ECO:0000256" key="4">
    <source>
        <dbReference type="ARBA" id="ARBA00023125"/>
    </source>
</evidence>